<dbReference type="AlphaFoldDB" id="A0A8J9UAG6"/>
<organism evidence="1 2">
    <name type="scientific">Brenthis ino</name>
    <name type="common">lesser marbled fritillary</name>
    <dbReference type="NCBI Taxonomy" id="405034"/>
    <lineage>
        <taxon>Eukaryota</taxon>
        <taxon>Metazoa</taxon>
        <taxon>Ecdysozoa</taxon>
        <taxon>Arthropoda</taxon>
        <taxon>Hexapoda</taxon>
        <taxon>Insecta</taxon>
        <taxon>Pterygota</taxon>
        <taxon>Neoptera</taxon>
        <taxon>Endopterygota</taxon>
        <taxon>Lepidoptera</taxon>
        <taxon>Glossata</taxon>
        <taxon>Ditrysia</taxon>
        <taxon>Papilionoidea</taxon>
        <taxon>Nymphalidae</taxon>
        <taxon>Heliconiinae</taxon>
        <taxon>Argynnini</taxon>
        <taxon>Brenthis</taxon>
    </lineage>
</organism>
<evidence type="ECO:0000313" key="2">
    <source>
        <dbReference type="Proteomes" id="UP000838878"/>
    </source>
</evidence>
<dbReference type="EMBL" id="OV170231">
    <property type="protein sequence ID" value="CAH0716632.1"/>
    <property type="molecule type" value="Genomic_DNA"/>
</dbReference>
<accession>A0A8J9UAG6</accession>
<name>A0A8J9UAG6_9NEOP</name>
<sequence>MYSQVATRKGAGDGDGRFEVWEREGEASSYAGSPSRAAALASLCHLRRRRPVILHPVTDAYIFVLRDLFGRKETSIAPFPKTPHSLQNFIQVS</sequence>
<protein>
    <submittedName>
        <fullName evidence="1">Uncharacterized protein</fullName>
    </submittedName>
</protein>
<feature type="non-terminal residue" evidence="1">
    <location>
        <position position="93"/>
    </location>
</feature>
<proteinExistence type="predicted"/>
<gene>
    <name evidence="1" type="ORF">BINO364_LOCUS3357</name>
</gene>
<dbReference type="Proteomes" id="UP000838878">
    <property type="component" value="Chromosome 11"/>
</dbReference>
<keyword evidence="2" id="KW-1185">Reference proteome</keyword>
<reference evidence="1" key="1">
    <citation type="submission" date="2021-12" db="EMBL/GenBank/DDBJ databases">
        <authorList>
            <person name="Martin H S."/>
        </authorList>
    </citation>
    <scope>NUCLEOTIDE SEQUENCE</scope>
</reference>
<evidence type="ECO:0000313" key="1">
    <source>
        <dbReference type="EMBL" id="CAH0716632.1"/>
    </source>
</evidence>